<evidence type="ECO:0000256" key="1">
    <source>
        <dbReference type="ARBA" id="ARBA00007806"/>
    </source>
</evidence>
<evidence type="ECO:0000313" key="4">
    <source>
        <dbReference type="EMBL" id="GAG36034.1"/>
    </source>
</evidence>
<feature type="domain" description="Glycosyl hydrolase family 31 C-terminal" evidence="3">
    <location>
        <begin position="192"/>
        <end position="241"/>
    </location>
</feature>
<evidence type="ECO:0008006" key="5">
    <source>
        <dbReference type="Google" id="ProtNLM"/>
    </source>
</evidence>
<dbReference type="InterPro" id="IPR051816">
    <property type="entry name" value="Glycosyl_Hydrolase_31"/>
</dbReference>
<dbReference type="PANTHER" id="PTHR43863:SF2">
    <property type="entry name" value="MALTASE-GLUCOAMYLASE"/>
    <property type="match status" value="1"/>
</dbReference>
<gene>
    <name evidence="4" type="ORF">S01H1_74328</name>
</gene>
<feature type="domain" description="Glycoside hydrolase family 31 TIM barrel" evidence="2">
    <location>
        <begin position="1"/>
        <end position="183"/>
    </location>
</feature>
<dbReference type="AlphaFoldDB" id="X0WYM2"/>
<dbReference type="InterPro" id="IPR013780">
    <property type="entry name" value="Glyco_hydro_b"/>
</dbReference>
<dbReference type="InterPro" id="IPR048395">
    <property type="entry name" value="Glyco_hydro_31_C"/>
</dbReference>
<feature type="non-terminal residue" evidence="4">
    <location>
        <position position="241"/>
    </location>
</feature>
<dbReference type="PANTHER" id="PTHR43863">
    <property type="entry name" value="HYDROLASE, PUTATIVE (AFU_ORTHOLOGUE AFUA_1G03140)-RELATED"/>
    <property type="match status" value="1"/>
</dbReference>
<dbReference type="SUPFAM" id="SSF51011">
    <property type="entry name" value="Glycosyl hydrolase domain"/>
    <property type="match status" value="1"/>
</dbReference>
<comment type="similarity">
    <text evidence="1">Belongs to the glycosyl hydrolase 31 family.</text>
</comment>
<protein>
    <recommendedName>
        <fullName evidence="5">Glycoside hydrolase family 31 N-terminal domain-containing protein</fullName>
    </recommendedName>
</protein>
<comment type="caution">
    <text evidence="4">The sequence shown here is derived from an EMBL/GenBank/DDBJ whole genome shotgun (WGS) entry which is preliminary data.</text>
</comment>
<dbReference type="InterPro" id="IPR000322">
    <property type="entry name" value="Glyco_hydro_31_TIM"/>
</dbReference>
<dbReference type="GO" id="GO:0005975">
    <property type="term" value="P:carbohydrate metabolic process"/>
    <property type="evidence" value="ECO:0007669"/>
    <property type="project" value="InterPro"/>
</dbReference>
<name>X0WYM2_9ZZZZ</name>
<evidence type="ECO:0000259" key="2">
    <source>
        <dbReference type="Pfam" id="PF01055"/>
    </source>
</evidence>
<proteinExistence type="inferred from homology"/>
<dbReference type="Gene3D" id="2.60.40.1180">
    <property type="entry name" value="Golgi alpha-mannosidase II"/>
    <property type="match status" value="1"/>
</dbReference>
<dbReference type="Gene3D" id="3.20.20.80">
    <property type="entry name" value="Glycosidases"/>
    <property type="match status" value="1"/>
</dbReference>
<feature type="non-terminal residue" evidence="4">
    <location>
        <position position="1"/>
    </location>
</feature>
<dbReference type="Pfam" id="PF21365">
    <property type="entry name" value="Glyco_hydro_31_3rd"/>
    <property type="match status" value="1"/>
</dbReference>
<dbReference type="Pfam" id="PF01055">
    <property type="entry name" value="Glyco_hydro_31_2nd"/>
    <property type="match status" value="1"/>
</dbReference>
<reference evidence="4" key="1">
    <citation type="journal article" date="2014" name="Front. Microbiol.">
        <title>High frequency of phylogenetically diverse reductive dehalogenase-homologous genes in deep subseafloor sedimentary metagenomes.</title>
        <authorList>
            <person name="Kawai M."/>
            <person name="Futagami T."/>
            <person name="Toyoda A."/>
            <person name="Takaki Y."/>
            <person name="Nishi S."/>
            <person name="Hori S."/>
            <person name="Arai W."/>
            <person name="Tsubouchi T."/>
            <person name="Morono Y."/>
            <person name="Uchiyama I."/>
            <person name="Ito T."/>
            <person name="Fujiyama A."/>
            <person name="Inagaki F."/>
            <person name="Takami H."/>
        </authorList>
    </citation>
    <scope>NUCLEOTIDE SEQUENCE</scope>
    <source>
        <strain evidence="4">Expedition CK06-06</strain>
    </source>
</reference>
<dbReference type="EMBL" id="BARS01049726">
    <property type="protein sequence ID" value="GAG36034.1"/>
    <property type="molecule type" value="Genomic_DNA"/>
</dbReference>
<evidence type="ECO:0000259" key="3">
    <source>
        <dbReference type="Pfam" id="PF21365"/>
    </source>
</evidence>
<organism evidence="4">
    <name type="scientific">marine sediment metagenome</name>
    <dbReference type="NCBI Taxonomy" id="412755"/>
    <lineage>
        <taxon>unclassified sequences</taxon>
        <taxon>metagenomes</taxon>
        <taxon>ecological metagenomes</taxon>
    </lineage>
</organism>
<dbReference type="GO" id="GO:0004553">
    <property type="term" value="F:hydrolase activity, hydrolyzing O-glycosyl compounds"/>
    <property type="evidence" value="ECO:0007669"/>
    <property type="project" value="InterPro"/>
</dbReference>
<dbReference type="InterPro" id="IPR017853">
    <property type="entry name" value="GH"/>
</dbReference>
<dbReference type="SUPFAM" id="SSF51445">
    <property type="entry name" value="(Trans)glycosidases"/>
    <property type="match status" value="1"/>
</dbReference>
<sequence length="241" mass="27687">NPEAVAWYQGKLKNLFDVGASVIKVDFGEGIEPPMKFKEYTGRQMHNLFPLLYNKAVFEITEQTFGEGIIWARSAYAGSQRYPVHWSGDNSSNFENLLCSLRGGLSLGLCGFTFWSQDTGGFVGTPTDDLYIRWTQLSIFQSHIRYHGCPPRYREPWNYEPETQEIVRKYLNFRYQLLPYLYTEAQIASQKGLPMLCPLVIEFQTDPNVANIEDQFMCGRNLLIAPILTKNNTRNIYIPDG</sequence>
<accession>X0WYM2</accession>